<dbReference type="InterPro" id="IPR049397">
    <property type="entry name" value="EthR_C"/>
</dbReference>
<name>A0A8J3TKM1_9ACTN</name>
<dbReference type="EMBL" id="BOOO01000008">
    <property type="protein sequence ID" value="GII28168.1"/>
    <property type="molecule type" value="Genomic_DNA"/>
</dbReference>
<evidence type="ECO:0000313" key="6">
    <source>
        <dbReference type="Proteomes" id="UP000650628"/>
    </source>
</evidence>
<dbReference type="SUPFAM" id="SSF46689">
    <property type="entry name" value="Homeodomain-like"/>
    <property type="match status" value="1"/>
</dbReference>
<reference evidence="5 6" key="1">
    <citation type="submission" date="2021-01" db="EMBL/GenBank/DDBJ databases">
        <title>Whole genome shotgun sequence of Planotetraspora mira NBRC 15435.</title>
        <authorList>
            <person name="Komaki H."/>
            <person name="Tamura T."/>
        </authorList>
    </citation>
    <scope>NUCLEOTIDE SEQUENCE [LARGE SCALE GENOMIC DNA]</scope>
    <source>
        <strain evidence="5 6">NBRC 15435</strain>
    </source>
</reference>
<feature type="domain" description="HTH tetR-type" evidence="4">
    <location>
        <begin position="24"/>
        <end position="84"/>
    </location>
</feature>
<dbReference type="PROSITE" id="PS50977">
    <property type="entry name" value="HTH_TETR_2"/>
    <property type="match status" value="1"/>
</dbReference>
<dbReference type="GO" id="GO:0000976">
    <property type="term" value="F:transcription cis-regulatory region binding"/>
    <property type="evidence" value="ECO:0007669"/>
    <property type="project" value="TreeGrafter"/>
</dbReference>
<dbReference type="Gene3D" id="1.10.10.60">
    <property type="entry name" value="Homeodomain-like"/>
    <property type="match status" value="1"/>
</dbReference>
<dbReference type="GO" id="GO:0003700">
    <property type="term" value="F:DNA-binding transcription factor activity"/>
    <property type="evidence" value="ECO:0007669"/>
    <property type="project" value="TreeGrafter"/>
</dbReference>
<dbReference type="InterPro" id="IPR036271">
    <property type="entry name" value="Tet_transcr_reg_TetR-rel_C_sf"/>
</dbReference>
<dbReference type="Proteomes" id="UP000650628">
    <property type="component" value="Unassembled WGS sequence"/>
</dbReference>
<accession>A0A8J3TKM1</accession>
<dbReference type="InterPro" id="IPR050109">
    <property type="entry name" value="HTH-type_TetR-like_transc_reg"/>
</dbReference>
<keyword evidence="1 2" id="KW-0238">DNA-binding</keyword>
<comment type="caution">
    <text evidence="5">The sequence shown here is derived from an EMBL/GenBank/DDBJ whole genome shotgun (WGS) entry which is preliminary data.</text>
</comment>
<gene>
    <name evidence="5" type="primary">ethR</name>
    <name evidence="5" type="ORF">Pmi06nite_16100</name>
</gene>
<dbReference type="InterPro" id="IPR009057">
    <property type="entry name" value="Homeodomain-like_sf"/>
</dbReference>
<dbReference type="InterPro" id="IPR001647">
    <property type="entry name" value="HTH_TetR"/>
</dbReference>
<evidence type="ECO:0000256" key="3">
    <source>
        <dbReference type="SAM" id="MobiDB-lite"/>
    </source>
</evidence>
<evidence type="ECO:0000313" key="5">
    <source>
        <dbReference type="EMBL" id="GII28168.1"/>
    </source>
</evidence>
<feature type="region of interest" description="Disordered" evidence="3">
    <location>
        <begin position="219"/>
        <end position="240"/>
    </location>
</feature>
<dbReference type="PANTHER" id="PTHR30055:SF184">
    <property type="entry name" value="HTH-TYPE TRANSCRIPTIONAL REGULATOR ETHR"/>
    <property type="match status" value="1"/>
</dbReference>
<dbReference type="AlphaFoldDB" id="A0A8J3TKM1"/>
<evidence type="ECO:0000259" key="4">
    <source>
        <dbReference type="PROSITE" id="PS50977"/>
    </source>
</evidence>
<dbReference type="Pfam" id="PF21313">
    <property type="entry name" value="EthR_C"/>
    <property type="match status" value="1"/>
</dbReference>
<dbReference type="SUPFAM" id="SSF48498">
    <property type="entry name" value="Tetracyclin repressor-like, C-terminal domain"/>
    <property type="match status" value="1"/>
</dbReference>
<evidence type="ECO:0000256" key="1">
    <source>
        <dbReference type="ARBA" id="ARBA00023125"/>
    </source>
</evidence>
<evidence type="ECO:0000256" key="2">
    <source>
        <dbReference type="PROSITE-ProRule" id="PRU00335"/>
    </source>
</evidence>
<sequence>MLRRMPAKPSARTARRSGAAPASAELRERILSATRELLQESRFDTLSVADILTAAEVSRASFYFYFPSKQAVLGELVREAVTQGQEAAQPWIDGRQDPVAALRAGVREGARLWSANAGVLMAIVESWGSDEDLRALWLEQMDLFTDAAVARIRSDPHVLRRLGDADVRAVAASLTWMGERLYYLAAAGVPPFDDEETLVEVLTDAWTSILYGRRDPAQLSEARPTVGDDTGSATRDRRSS</sequence>
<feature type="DNA-binding region" description="H-T-H motif" evidence="2">
    <location>
        <begin position="47"/>
        <end position="66"/>
    </location>
</feature>
<dbReference type="Gene3D" id="1.10.357.10">
    <property type="entry name" value="Tetracycline Repressor, domain 2"/>
    <property type="match status" value="1"/>
</dbReference>
<dbReference type="Pfam" id="PF00440">
    <property type="entry name" value="TetR_N"/>
    <property type="match status" value="1"/>
</dbReference>
<protein>
    <submittedName>
        <fullName evidence="5">HTH-type transcriptional regulator EthR</fullName>
    </submittedName>
</protein>
<feature type="region of interest" description="Disordered" evidence="3">
    <location>
        <begin position="1"/>
        <end position="21"/>
    </location>
</feature>
<keyword evidence="6" id="KW-1185">Reference proteome</keyword>
<dbReference type="PANTHER" id="PTHR30055">
    <property type="entry name" value="HTH-TYPE TRANSCRIPTIONAL REGULATOR RUTR"/>
    <property type="match status" value="1"/>
</dbReference>
<organism evidence="5 6">
    <name type="scientific">Planotetraspora mira</name>
    <dbReference type="NCBI Taxonomy" id="58121"/>
    <lineage>
        <taxon>Bacteria</taxon>
        <taxon>Bacillati</taxon>
        <taxon>Actinomycetota</taxon>
        <taxon>Actinomycetes</taxon>
        <taxon>Streptosporangiales</taxon>
        <taxon>Streptosporangiaceae</taxon>
        <taxon>Planotetraspora</taxon>
    </lineage>
</organism>
<dbReference type="PRINTS" id="PR00455">
    <property type="entry name" value="HTHTETR"/>
</dbReference>
<proteinExistence type="predicted"/>